<organism evidence="1 3">
    <name type="scientific">Pectobacterium wasabiae</name>
    <dbReference type="NCBI Taxonomy" id="55208"/>
    <lineage>
        <taxon>Bacteria</taxon>
        <taxon>Pseudomonadati</taxon>
        <taxon>Pseudomonadota</taxon>
        <taxon>Gammaproteobacteria</taxon>
        <taxon>Enterobacterales</taxon>
        <taxon>Pectobacteriaceae</taxon>
        <taxon>Pectobacterium</taxon>
    </lineage>
</organism>
<evidence type="ECO:0000313" key="4">
    <source>
        <dbReference type="Proteomes" id="UP000029436"/>
    </source>
</evidence>
<comment type="caution">
    <text evidence="1">The sequence shown here is derived from an EMBL/GenBank/DDBJ whole genome shotgun (WGS) entry which is preliminary data.</text>
</comment>
<gene>
    <name evidence="1" type="ORF">JV38_16480</name>
    <name evidence="2" type="ORF">KU73_16470</name>
</gene>
<accession>A0AAW3EDH1</accession>
<evidence type="ECO:0000313" key="2">
    <source>
        <dbReference type="EMBL" id="KGA27248.1"/>
    </source>
</evidence>
<name>A0AAW3EDH1_9GAMM</name>
<sequence>MRWIVRHIVNYPDDIDFLSFFESEQSYISSDLQCVAYTVSNHGTTVEFSYNVTEGWVQVKLFSGEHVINQYLTEGVTDILLRKDKSGEYIFIEVVSSDLNTKIEIMWKPLISIKVTSLLNS</sequence>
<dbReference type="Proteomes" id="UP000029436">
    <property type="component" value="Unassembled WGS sequence"/>
</dbReference>
<evidence type="ECO:0000313" key="3">
    <source>
        <dbReference type="Proteomes" id="UP000029257"/>
    </source>
</evidence>
<keyword evidence="4" id="KW-1185">Reference proteome</keyword>
<proteinExistence type="predicted"/>
<dbReference type="AlphaFoldDB" id="A0AAW3EDH1"/>
<evidence type="ECO:0000313" key="1">
    <source>
        <dbReference type="EMBL" id="KFX04114.1"/>
    </source>
</evidence>
<protein>
    <submittedName>
        <fullName evidence="1">Uncharacterized protein</fullName>
    </submittedName>
</protein>
<dbReference type="Proteomes" id="UP000029257">
    <property type="component" value="Unassembled WGS sequence"/>
</dbReference>
<dbReference type="EMBL" id="JQOH01000008">
    <property type="protein sequence ID" value="KGA27248.1"/>
    <property type="molecule type" value="Genomic_DNA"/>
</dbReference>
<dbReference type="CDD" id="cd20698">
    <property type="entry name" value="CdiI_Kp-like"/>
    <property type="match status" value="1"/>
</dbReference>
<reference evidence="3 4" key="1">
    <citation type="submission" date="2014-08" db="EMBL/GenBank/DDBJ databases">
        <title>Genome sequences of NCPPB Pectobacterium isolates.</title>
        <authorList>
            <person name="Glover R.H."/>
            <person name="Sapp M."/>
            <person name="Elphinstone J."/>
        </authorList>
    </citation>
    <scope>NUCLEOTIDE SEQUENCE [LARGE SCALE GENOMIC DNA]</scope>
    <source>
        <strain evidence="1 3">NCPPB 3701</strain>
        <strain evidence="2 4">NCPPB3702</strain>
    </source>
</reference>
<dbReference type="EMBL" id="JQHP01000009">
    <property type="protein sequence ID" value="KFX04114.1"/>
    <property type="molecule type" value="Genomic_DNA"/>
</dbReference>